<organism evidence="1 2">
    <name type="scientific">Paracoccus aminovorans</name>
    <dbReference type="NCBI Taxonomy" id="34004"/>
    <lineage>
        <taxon>Bacteria</taxon>
        <taxon>Pseudomonadati</taxon>
        <taxon>Pseudomonadota</taxon>
        <taxon>Alphaproteobacteria</taxon>
        <taxon>Rhodobacterales</taxon>
        <taxon>Paracoccaceae</taxon>
        <taxon>Paracoccus</taxon>
    </lineage>
</organism>
<proteinExistence type="predicted"/>
<evidence type="ECO:0000313" key="2">
    <source>
        <dbReference type="Proteomes" id="UP000183635"/>
    </source>
</evidence>
<sequence>MRFRRYAVYHLPQGPLGDFGSAWLGWDARHGLVHLRPEGLPPDVETVTTVPRRYGFHATLKAPFHLAEGRTPEDLARRLRLVCDHLAPFALDLEPRCDWGFLALRPLHQPTELLALESALVTRLDDLRAPLTGAERDRRNPDALPPQARAHLDHWGYPFVLDLFQYHLTLSGQLPPPRAEALRQALAPHLAPLVAAPMPVAAVALMGEDEDGFLRMIEEVPLRG</sequence>
<dbReference type="InterPro" id="IPR009389">
    <property type="entry name" value="DUF1045"/>
</dbReference>
<gene>
    <name evidence="1" type="ORF">SAMN04488021_10168</name>
</gene>
<dbReference type="Gene3D" id="3.90.1140.10">
    <property type="entry name" value="Cyclic phosphodiesterase"/>
    <property type="match status" value="1"/>
</dbReference>
<protein>
    <recommendedName>
        <fullName evidence="3">Phosphonate metabolism protein</fullName>
    </recommendedName>
</protein>
<dbReference type="Proteomes" id="UP000183635">
    <property type="component" value="Unassembled WGS sequence"/>
</dbReference>
<dbReference type="AlphaFoldDB" id="A0A1I2X3U2"/>
<dbReference type="EMBL" id="FOPU01000001">
    <property type="protein sequence ID" value="SFH08194.1"/>
    <property type="molecule type" value="Genomic_DNA"/>
</dbReference>
<evidence type="ECO:0000313" key="1">
    <source>
        <dbReference type="EMBL" id="SFH08194.1"/>
    </source>
</evidence>
<dbReference type="Pfam" id="PF06299">
    <property type="entry name" value="DUF1045"/>
    <property type="match status" value="1"/>
</dbReference>
<dbReference type="STRING" id="34004.SAMN04488021_10168"/>
<name>A0A1I2X3U2_9RHOB</name>
<dbReference type="RefSeq" id="WP_074965729.1">
    <property type="nucleotide sequence ID" value="NZ_CBCRYP010000005.1"/>
</dbReference>
<reference evidence="1 2" key="1">
    <citation type="submission" date="2016-10" db="EMBL/GenBank/DDBJ databases">
        <authorList>
            <person name="de Groot N.N."/>
        </authorList>
    </citation>
    <scope>NUCLEOTIDE SEQUENCE [LARGE SCALE GENOMIC DNA]</scope>
    <source>
        <strain evidence="1 2">DSM 8537</strain>
    </source>
</reference>
<evidence type="ECO:0008006" key="3">
    <source>
        <dbReference type="Google" id="ProtNLM"/>
    </source>
</evidence>
<keyword evidence="2" id="KW-1185">Reference proteome</keyword>
<accession>A0A1I2X3U2</accession>